<reference evidence="1" key="1">
    <citation type="submission" date="2021-01" db="EMBL/GenBank/DDBJ databases">
        <authorList>
            <consortium name="Genoscope - CEA"/>
            <person name="William W."/>
        </authorList>
    </citation>
    <scope>NUCLEOTIDE SEQUENCE</scope>
</reference>
<keyword evidence="2" id="KW-1185">Reference proteome</keyword>
<evidence type="ECO:0000313" key="1">
    <source>
        <dbReference type="EMBL" id="CAD8104261.1"/>
    </source>
</evidence>
<dbReference type="EMBL" id="CAJJDN010000082">
    <property type="protein sequence ID" value="CAD8104261.1"/>
    <property type="molecule type" value="Genomic_DNA"/>
</dbReference>
<evidence type="ECO:0000313" key="2">
    <source>
        <dbReference type="Proteomes" id="UP000692954"/>
    </source>
</evidence>
<dbReference type="Proteomes" id="UP000692954">
    <property type="component" value="Unassembled WGS sequence"/>
</dbReference>
<protein>
    <submittedName>
        <fullName evidence="1">Uncharacterized protein</fullName>
    </submittedName>
</protein>
<comment type="caution">
    <text evidence="1">The sequence shown here is derived from an EMBL/GenBank/DDBJ whole genome shotgun (WGS) entry which is preliminary data.</text>
</comment>
<proteinExistence type="predicted"/>
<accession>A0A8S1PMP6</accession>
<gene>
    <name evidence="1" type="ORF">PSON_ATCC_30995.1.T0820014</name>
</gene>
<sequence length="68" mass="7849">MNVNNNQLIGYSTQLKEKTDASKLKHSIKEQKNMVIDGDMINEYVKVVHTQYSNGDKKVKCTYKTQLN</sequence>
<organism evidence="1 2">
    <name type="scientific">Paramecium sonneborni</name>
    <dbReference type="NCBI Taxonomy" id="65129"/>
    <lineage>
        <taxon>Eukaryota</taxon>
        <taxon>Sar</taxon>
        <taxon>Alveolata</taxon>
        <taxon>Ciliophora</taxon>
        <taxon>Intramacronucleata</taxon>
        <taxon>Oligohymenophorea</taxon>
        <taxon>Peniculida</taxon>
        <taxon>Parameciidae</taxon>
        <taxon>Paramecium</taxon>
    </lineage>
</organism>
<dbReference type="AlphaFoldDB" id="A0A8S1PMP6"/>
<name>A0A8S1PMP6_9CILI</name>